<evidence type="ECO:0000313" key="7">
    <source>
        <dbReference type="Proteomes" id="UP000475545"/>
    </source>
</evidence>
<dbReference type="RefSeq" id="WP_160903675.1">
    <property type="nucleotide sequence ID" value="NZ_CP102850.1"/>
</dbReference>
<dbReference type="GO" id="GO:0000976">
    <property type="term" value="F:transcription cis-regulatory region binding"/>
    <property type="evidence" value="ECO:0007669"/>
    <property type="project" value="TreeGrafter"/>
</dbReference>
<dbReference type="PROSITE" id="PS50977">
    <property type="entry name" value="HTH_TETR_2"/>
    <property type="match status" value="1"/>
</dbReference>
<dbReference type="PANTHER" id="PTHR30055">
    <property type="entry name" value="HTH-TYPE TRANSCRIPTIONAL REGULATOR RUTR"/>
    <property type="match status" value="1"/>
</dbReference>
<feature type="DNA-binding region" description="H-T-H motif" evidence="4">
    <location>
        <begin position="39"/>
        <end position="58"/>
    </location>
</feature>
<dbReference type="PANTHER" id="PTHR30055:SF234">
    <property type="entry name" value="HTH-TYPE TRANSCRIPTIONAL REGULATOR BETI"/>
    <property type="match status" value="1"/>
</dbReference>
<comment type="caution">
    <text evidence="6">The sequence shown here is derived from an EMBL/GenBank/DDBJ whole genome shotgun (WGS) entry which is preliminary data.</text>
</comment>
<dbReference type="AlphaFoldDB" id="A0A6L7GU32"/>
<dbReference type="InterPro" id="IPR050109">
    <property type="entry name" value="HTH-type_TetR-like_transc_reg"/>
</dbReference>
<dbReference type="Pfam" id="PF00440">
    <property type="entry name" value="TetR_N"/>
    <property type="match status" value="1"/>
</dbReference>
<dbReference type="Proteomes" id="UP000475545">
    <property type="component" value="Unassembled WGS sequence"/>
</dbReference>
<evidence type="ECO:0000256" key="2">
    <source>
        <dbReference type="ARBA" id="ARBA00023125"/>
    </source>
</evidence>
<dbReference type="PRINTS" id="PR00455">
    <property type="entry name" value="HTHTETR"/>
</dbReference>
<dbReference type="InterPro" id="IPR009057">
    <property type="entry name" value="Homeodomain-like_sf"/>
</dbReference>
<evidence type="ECO:0000259" key="5">
    <source>
        <dbReference type="PROSITE" id="PS50977"/>
    </source>
</evidence>
<protein>
    <submittedName>
        <fullName evidence="6">TetR family transcriptional regulator</fullName>
    </submittedName>
</protein>
<dbReference type="GO" id="GO:0003700">
    <property type="term" value="F:DNA-binding transcription factor activity"/>
    <property type="evidence" value="ECO:0007669"/>
    <property type="project" value="TreeGrafter"/>
</dbReference>
<evidence type="ECO:0000256" key="3">
    <source>
        <dbReference type="ARBA" id="ARBA00023163"/>
    </source>
</evidence>
<sequence length="211" mass="23334">MAQTEGAGPKPLRADAERNRQAIICAAANVFAEKGTTVTLEHIADIAGVGVGTIYRRFPTIDDLVAVVMEAKITHYADRSEQAAEQAVDDPWLAFEEYVFFILEQQATDLAFSELILRPDEATALFRSEITRAFEASVLLVDRATAAGALRPDFDHSDLYLVLNANAGIVANIGRESPDSWRRFAQYMLQAFGHAGQQQLVPPPREWKRDS</sequence>
<proteinExistence type="predicted"/>
<feature type="domain" description="HTH tetR-type" evidence="5">
    <location>
        <begin position="17"/>
        <end position="76"/>
    </location>
</feature>
<dbReference type="Gene3D" id="1.10.357.10">
    <property type="entry name" value="Tetracycline Repressor, domain 2"/>
    <property type="match status" value="1"/>
</dbReference>
<evidence type="ECO:0000313" key="6">
    <source>
        <dbReference type="EMBL" id="MXP23524.1"/>
    </source>
</evidence>
<dbReference type="EMBL" id="WMBR01000005">
    <property type="protein sequence ID" value="MXP23524.1"/>
    <property type="molecule type" value="Genomic_DNA"/>
</dbReference>
<keyword evidence="3" id="KW-0804">Transcription</keyword>
<dbReference type="InterPro" id="IPR036271">
    <property type="entry name" value="Tet_transcr_reg_TetR-rel_C_sf"/>
</dbReference>
<keyword evidence="2 4" id="KW-0238">DNA-binding</keyword>
<keyword evidence="7" id="KW-1185">Reference proteome</keyword>
<gene>
    <name evidence="6" type="ORF">GIY30_19475</name>
</gene>
<reference evidence="6 7" key="1">
    <citation type="submission" date="2019-11" db="EMBL/GenBank/DDBJ databases">
        <title>Gordonia sp. nov., a novel actinobacterium isolated from mangrove soil in Hainan.</title>
        <authorList>
            <person name="Huang X."/>
            <person name="Xie Y."/>
            <person name="Chu X."/>
            <person name="Xiao K."/>
        </authorList>
    </citation>
    <scope>NUCLEOTIDE SEQUENCE [LARGE SCALE GENOMIC DNA]</scope>
    <source>
        <strain evidence="6 7">HNM0687</strain>
    </source>
</reference>
<organism evidence="6 7">
    <name type="scientific">Gordonia mangrovi</name>
    <dbReference type="NCBI Taxonomy" id="2665643"/>
    <lineage>
        <taxon>Bacteria</taxon>
        <taxon>Bacillati</taxon>
        <taxon>Actinomycetota</taxon>
        <taxon>Actinomycetes</taxon>
        <taxon>Mycobacteriales</taxon>
        <taxon>Gordoniaceae</taxon>
        <taxon>Gordonia</taxon>
    </lineage>
</organism>
<name>A0A6L7GU32_9ACTN</name>
<dbReference type="SUPFAM" id="SSF48498">
    <property type="entry name" value="Tetracyclin repressor-like, C-terminal domain"/>
    <property type="match status" value="1"/>
</dbReference>
<evidence type="ECO:0000256" key="1">
    <source>
        <dbReference type="ARBA" id="ARBA00023015"/>
    </source>
</evidence>
<dbReference type="InterPro" id="IPR001647">
    <property type="entry name" value="HTH_TetR"/>
</dbReference>
<dbReference type="SUPFAM" id="SSF46689">
    <property type="entry name" value="Homeodomain-like"/>
    <property type="match status" value="1"/>
</dbReference>
<keyword evidence="1" id="KW-0805">Transcription regulation</keyword>
<accession>A0A6L7GU32</accession>
<evidence type="ECO:0000256" key="4">
    <source>
        <dbReference type="PROSITE-ProRule" id="PRU00335"/>
    </source>
</evidence>